<evidence type="ECO:0000256" key="2">
    <source>
        <dbReference type="ARBA" id="ARBA00022692"/>
    </source>
</evidence>
<dbReference type="Pfam" id="PF00005">
    <property type="entry name" value="ABC_tran"/>
    <property type="match status" value="1"/>
</dbReference>
<evidence type="ECO:0000256" key="4">
    <source>
        <dbReference type="ARBA" id="ARBA00022840"/>
    </source>
</evidence>
<feature type="domain" description="ABC transporter" evidence="8">
    <location>
        <begin position="337"/>
        <end position="571"/>
    </location>
</feature>
<keyword evidence="3" id="KW-0547">Nucleotide-binding</keyword>
<dbReference type="PANTHER" id="PTHR43394">
    <property type="entry name" value="ATP-DEPENDENT PERMEASE MDL1, MITOCHONDRIAL"/>
    <property type="match status" value="1"/>
</dbReference>
<dbReference type="InterPro" id="IPR003593">
    <property type="entry name" value="AAA+_ATPase"/>
</dbReference>
<comment type="subcellular location">
    <subcellularLocation>
        <location evidence="1">Cell membrane</location>
        <topology evidence="1">Multi-pass membrane protein</topology>
    </subcellularLocation>
</comment>
<dbReference type="InterPro" id="IPR003439">
    <property type="entry name" value="ABC_transporter-like_ATP-bd"/>
</dbReference>
<dbReference type="InterPro" id="IPR011527">
    <property type="entry name" value="ABC1_TM_dom"/>
</dbReference>
<feature type="transmembrane region" description="Helical" evidence="7">
    <location>
        <begin position="160"/>
        <end position="179"/>
    </location>
</feature>
<dbReference type="KEGG" id="cyn:Cyan7425_0672"/>
<protein>
    <submittedName>
        <fullName evidence="10">ABC transporter related</fullName>
    </submittedName>
</protein>
<dbReference type="InterPro" id="IPR017871">
    <property type="entry name" value="ABC_transporter-like_CS"/>
</dbReference>
<organism evidence="10">
    <name type="scientific">Cyanothece sp. (strain PCC 7425 / ATCC 29141)</name>
    <dbReference type="NCBI Taxonomy" id="395961"/>
    <lineage>
        <taxon>Bacteria</taxon>
        <taxon>Bacillati</taxon>
        <taxon>Cyanobacteriota</taxon>
        <taxon>Cyanophyceae</taxon>
        <taxon>Gomontiellales</taxon>
        <taxon>Cyanothecaceae</taxon>
        <taxon>Cyanothece</taxon>
    </lineage>
</organism>
<dbReference type="STRING" id="395961.Cyan7425_0672"/>
<evidence type="ECO:0000256" key="3">
    <source>
        <dbReference type="ARBA" id="ARBA00022741"/>
    </source>
</evidence>
<dbReference type="GO" id="GO:0016887">
    <property type="term" value="F:ATP hydrolysis activity"/>
    <property type="evidence" value="ECO:0007669"/>
    <property type="project" value="InterPro"/>
</dbReference>
<dbReference type="Gene3D" id="1.20.1560.10">
    <property type="entry name" value="ABC transporter type 1, transmembrane domain"/>
    <property type="match status" value="1"/>
</dbReference>
<evidence type="ECO:0000256" key="7">
    <source>
        <dbReference type="SAM" id="Phobius"/>
    </source>
</evidence>
<dbReference type="EMBL" id="CP001344">
    <property type="protein sequence ID" value="ACL43060.1"/>
    <property type="molecule type" value="Genomic_DNA"/>
</dbReference>
<dbReference type="PROSITE" id="PS50929">
    <property type="entry name" value="ABC_TM1F"/>
    <property type="match status" value="1"/>
</dbReference>
<feature type="transmembrane region" description="Helical" evidence="7">
    <location>
        <begin position="21"/>
        <end position="42"/>
    </location>
</feature>
<dbReference type="PANTHER" id="PTHR43394:SF1">
    <property type="entry name" value="ATP-BINDING CASSETTE SUB-FAMILY B MEMBER 10, MITOCHONDRIAL"/>
    <property type="match status" value="1"/>
</dbReference>
<dbReference type="GO" id="GO:0005524">
    <property type="term" value="F:ATP binding"/>
    <property type="evidence" value="ECO:0007669"/>
    <property type="project" value="UniProtKB-KW"/>
</dbReference>
<dbReference type="InterPro" id="IPR036640">
    <property type="entry name" value="ABC1_TM_sf"/>
</dbReference>
<dbReference type="PROSITE" id="PS50893">
    <property type="entry name" value="ABC_TRANSPORTER_2"/>
    <property type="match status" value="1"/>
</dbReference>
<dbReference type="CDD" id="cd07346">
    <property type="entry name" value="ABC_6TM_exporters"/>
    <property type="match status" value="1"/>
</dbReference>
<keyword evidence="2 7" id="KW-0812">Transmembrane</keyword>
<feature type="transmembrane region" description="Helical" evidence="7">
    <location>
        <begin position="135"/>
        <end position="154"/>
    </location>
</feature>
<dbReference type="SUPFAM" id="SSF52540">
    <property type="entry name" value="P-loop containing nucleoside triphosphate hydrolases"/>
    <property type="match status" value="1"/>
</dbReference>
<dbReference type="GO" id="GO:0005886">
    <property type="term" value="C:plasma membrane"/>
    <property type="evidence" value="ECO:0007669"/>
    <property type="project" value="UniProtKB-SubCell"/>
</dbReference>
<evidence type="ECO:0000259" key="8">
    <source>
        <dbReference type="PROSITE" id="PS50893"/>
    </source>
</evidence>
<sequence>MKSRSHYWQLLPYLRPHWLTLLFALMGTLGFVATMPLTAYLVGQGATQLGQGKVMALAKILGLVVLLFLVRGVCLYIQDTLMAKAALQMVLDLRYRVYSHLQRLGLDYFETVATGDLSYRLTEEIDQIGEVVKKMFYRLLPSTLTLLAILIYLFSLNWQLTLATLIMAPLLAVLTGWFGQRLLRYSRVSQDRISNLSALLTEMFSGIRLIKAFVAEDYQSQRFLQQARQNQQARYAAEQVKAIQYTLVAFLEALGICLLFLLGGWQISQGYLTASGFISFGAGIALIIEPIQQIIANYSDFKQGQAAVDRVFELLEHRPNIEEKPQAQELPSVKGEVEYRQVHFAYQWDQPVLQGISLQAQPGEVIALVGHSGSGKSTLVNLLLRFYDPDQGEILIDGIDIQNVTLNSLRRQIALVPQETILFSGSIADNIAFGLPHWDLQDIVAAAKIANAHEFIARFAQGYQTWVGERGINLSGGQRQRLAIARAILRNPKILILDEATSALDSESEALVQQALERVMAGRTVFIIAHRLATVRRADRILVVEQGQIVESGNHAELLAQQGGQSRYARFYAHQFPN</sequence>
<dbReference type="InterPro" id="IPR039421">
    <property type="entry name" value="Type_1_exporter"/>
</dbReference>
<feature type="domain" description="ABC transmembrane type-1" evidence="9">
    <location>
        <begin position="18"/>
        <end position="303"/>
    </location>
</feature>
<dbReference type="SUPFAM" id="SSF90123">
    <property type="entry name" value="ABC transporter transmembrane region"/>
    <property type="match status" value="1"/>
</dbReference>
<evidence type="ECO:0000256" key="1">
    <source>
        <dbReference type="ARBA" id="ARBA00004651"/>
    </source>
</evidence>
<dbReference type="SMART" id="SM00382">
    <property type="entry name" value="AAA"/>
    <property type="match status" value="1"/>
</dbReference>
<dbReference type="PROSITE" id="PS00211">
    <property type="entry name" value="ABC_TRANSPORTER_1"/>
    <property type="match status" value="1"/>
</dbReference>
<dbReference type="Pfam" id="PF00664">
    <property type="entry name" value="ABC_membrane"/>
    <property type="match status" value="1"/>
</dbReference>
<accession>B8HV13</accession>
<keyword evidence="4" id="KW-0067">ATP-binding</keyword>
<feature type="transmembrane region" description="Helical" evidence="7">
    <location>
        <begin position="54"/>
        <end position="77"/>
    </location>
</feature>
<dbReference type="HOGENOM" id="CLU_000604_84_3_3"/>
<keyword evidence="5 7" id="KW-1133">Transmembrane helix</keyword>
<evidence type="ECO:0000259" key="9">
    <source>
        <dbReference type="PROSITE" id="PS50929"/>
    </source>
</evidence>
<dbReference type="eggNOG" id="COG1132">
    <property type="taxonomic scope" value="Bacteria"/>
</dbReference>
<feature type="transmembrane region" description="Helical" evidence="7">
    <location>
        <begin position="242"/>
        <end position="265"/>
    </location>
</feature>
<dbReference type="Gene3D" id="3.40.50.300">
    <property type="entry name" value="P-loop containing nucleotide triphosphate hydrolases"/>
    <property type="match status" value="1"/>
</dbReference>
<dbReference type="GO" id="GO:0015421">
    <property type="term" value="F:ABC-type oligopeptide transporter activity"/>
    <property type="evidence" value="ECO:0007669"/>
    <property type="project" value="TreeGrafter"/>
</dbReference>
<name>B8HV13_CYAP4</name>
<dbReference type="FunFam" id="3.40.50.300:FF:000218">
    <property type="entry name" value="Multidrug ABC transporter ATP-binding protein"/>
    <property type="match status" value="1"/>
</dbReference>
<reference evidence="10" key="1">
    <citation type="submission" date="2009-01" db="EMBL/GenBank/DDBJ databases">
        <title>Complete sequence of chromosome Cyanothece sp. PCC 7425.</title>
        <authorList>
            <consortium name="US DOE Joint Genome Institute"/>
            <person name="Lucas S."/>
            <person name="Copeland A."/>
            <person name="Lapidus A."/>
            <person name="Glavina del Rio T."/>
            <person name="Dalin E."/>
            <person name="Tice H."/>
            <person name="Bruce D."/>
            <person name="Goodwin L."/>
            <person name="Pitluck S."/>
            <person name="Sims D."/>
            <person name="Meineke L."/>
            <person name="Brettin T."/>
            <person name="Detter J.C."/>
            <person name="Han C."/>
            <person name="Larimer F."/>
            <person name="Land M."/>
            <person name="Hauser L."/>
            <person name="Kyrpides N."/>
            <person name="Ovchinnikova G."/>
            <person name="Liberton M."/>
            <person name="Stoeckel J."/>
            <person name="Banerjee A."/>
            <person name="Singh A."/>
            <person name="Page L."/>
            <person name="Sato H."/>
            <person name="Zhao L."/>
            <person name="Sherman L."/>
            <person name="Pakrasi H."/>
            <person name="Richardson P."/>
        </authorList>
    </citation>
    <scope>NUCLEOTIDE SEQUENCE</scope>
    <source>
        <strain evidence="10">PCC 7425</strain>
    </source>
</reference>
<evidence type="ECO:0000256" key="6">
    <source>
        <dbReference type="ARBA" id="ARBA00023136"/>
    </source>
</evidence>
<evidence type="ECO:0000256" key="5">
    <source>
        <dbReference type="ARBA" id="ARBA00022989"/>
    </source>
</evidence>
<proteinExistence type="predicted"/>
<dbReference type="InterPro" id="IPR027417">
    <property type="entry name" value="P-loop_NTPase"/>
</dbReference>
<dbReference type="AlphaFoldDB" id="B8HV13"/>
<dbReference type="OrthoDB" id="9762778at2"/>
<evidence type="ECO:0000313" key="10">
    <source>
        <dbReference type="EMBL" id="ACL43060.1"/>
    </source>
</evidence>
<gene>
    <name evidence="10" type="ordered locus">Cyan7425_0672</name>
</gene>
<keyword evidence="6 7" id="KW-0472">Membrane</keyword>